<dbReference type="RefSeq" id="WP_094117390.1">
    <property type="nucleotide sequence ID" value="NZ_CP023009.1"/>
</dbReference>
<evidence type="ECO:0000256" key="1">
    <source>
        <dbReference type="SAM" id="Phobius"/>
    </source>
</evidence>
<reference evidence="2 3" key="1">
    <citation type="submission" date="2017-08" db="EMBL/GenBank/DDBJ databases">
        <title>Comparative genomics of bacteria isolated from necrotic lesions of AOD affected trees.</title>
        <authorList>
            <person name="Doonan J."/>
            <person name="Denman S."/>
            <person name="McDonald J.E."/>
        </authorList>
    </citation>
    <scope>NUCLEOTIDE SEQUENCE [LARGE SCALE GENOMIC DNA]</scope>
    <source>
        <strain evidence="2 3">477</strain>
    </source>
</reference>
<evidence type="ECO:0000313" key="3">
    <source>
        <dbReference type="Proteomes" id="UP000263881"/>
    </source>
</evidence>
<dbReference type="Proteomes" id="UP000263881">
    <property type="component" value="Chromosome"/>
</dbReference>
<name>A0AAD0SJQ3_9GAMM</name>
<feature type="transmembrane region" description="Helical" evidence="1">
    <location>
        <begin position="21"/>
        <end position="40"/>
    </location>
</feature>
<keyword evidence="1" id="KW-1133">Transmembrane helix</keyword>
<feature type="transmembrane region" description="Helical" evidence="1">
    <location>
        <begin position="64"/>
        <end position="87"/>
    </location>
</feature>
<keyword evidence="1" id="KW-0472">Membrane</keyword>
<sequence>MDELAKSIQEKYIDDLTSRYPLHRFFMLFIVAFFMSNYNIGNTNIYEIMSKTSVKEFFDFKDGFLSKVTIIQFLMALVIVCFLSVAYRKINAFFLLH</sequence>
<keyword evidence="3" id="KW-1185">Reference proteome</keyword>
<keyword evidence="1" id="KW-0812">Transmembrane</keyword>
<accession>A0AAD0SJQ3</accession>
<dbReference type="KEGG" id="lbq:CKQ53_17025"/>
<dbReference type="AlphaFoldDB" id="A0AAD0SJQ3"/>
<proteinExistence type="predicted"/>
<gene>
    <name evidence="2" type="ORF">CKQ53_17025</name>
</gene>
<organism evidence="2 3">
    <name type="scientific">Lonsdalea britannica</name>
    <dbReference type="NCBI Taxonomy" id="1082704"/>
    <lineage>
        <taxon>Bacteria</taxon>
        <taxon>Pseudomonadati</taxon>
        <taxon>Pseudomonadota</taxon>
        <taxon>Gammaproteobacteria</taxon>
        <taxon>Enterobacterales</taxon>
        <taxon>Pectobacteriaceae</taxon>
        <taxon>Lonsdalea</taxon>
    </lineage>
</organism>
<dbReference type="EMBL" id="CP023009">
    <property type="protein sequence ID" value="AXW88509.1"/>
    <property type="molecule type" value="Genomic_DNA"/>
</dbReference>
<protein>
    <submittedName>
        <fullName evidence="2">Uncharacterized protein</fullName>
    </submittedName>
</protein>
<evidence type="ECO:0000313" key="2">
    <source>
        <dbReference type="EMBL" id="AXW88509.1"/>
    </source>
</evidence>